<organism evidence="3 4">
    <name type="scientific">Pigmentiphaga litoralis</name>
    <dbReference type="NCBI Taxonomy" id="516702"/>
    <lineage>
        <taxon>Bacteria</taxon>
        <taxon>Pseudomonadati</taxon>
        <taxon>Pseudomonadota</taxon>
        <taxon>Betaproteobacteria</taxon>
        <taxon>Burkholderiales</taxon>
        <taxon>Alcaligenaceae</taxon>
        <taxon>Pigmentiphaga</taxon>
    </lineage>
</organism>
<dbReference type="Gene3D" id="2.20.70.150">
    <property type="match status" value="1"/>
</dbReference>
<evidence type="ECO:0000313" key="3">
    <source>
        <dbReference type="EMBL" id="NYE82996.1"/>
    </source>
</evidence>
<name>A0A7Y9LNP5_9BURK</name>
<dbReference type="GO" id="GO:0016853">
    <property type="term" value="F:isomerase activity"/>
    <property type="evidence" value="ECO:0007669"/>
    <property type="project" value="UniProtKB-KW"/>
</dbReference>
<evidence type="ECO:0000256" key="1">
    <source>
        <dbReference type="SAM" id="MobiDB-lite"/>
    </source>
</evidence>
<dbReference type="EMBL" id="JACBYR010000001">
    <property type="protein sequence ID" value="NYE82996.1"/>
    <property type="molecule type" value="Genomic_DNA"/>
</dbReference>
<dbReference type="SUPFAM" id="SSF51182">
    <property type="entry name" value="RmlC-like cupins"/>
    <property type="match status" value="1"/>
</dbReference>
<dbReference type="InterPro" id="IPR014710">
    <property type="entry name" value="RmlC-like_jellyroll"/>
</dbReference>
<sequence length="219" mass="23240">MTTEQRPAQASSPTAASPTADSKDTAGKIRRVVTGHDANGKAIVMSDDVAPVVFTAEKRPGYASTEIWRTLATPAPITADMEDPTPGARRQLPTSRGSVIRINTLAPESEAVRSLSPDEAQNVFASLGNSTASTFAKNGRHPMMHRTETIDYAIVLSGEITMLLDDSEVVLKAGDVLVQCGTNHAWSNRGTVPCQIAFILLDGEFDAGLKSALDEFDGA</sequence>
<feature type="region of interest" description="Disordered" evidence="1">
    <location>
        <begin position="1"/>
        <end position="28"/>
    </location>
</feature>
<keyword evidence="3" id="KW-0413">Isomerase</keyword>
<feature type="domain" description="Cupin type-2" evidence="2">
    <location>
        <begin position="136"/>
        <end position="198"/>
    </location>
</feature>
<dbReference type="Gene3D" id="2.60.120.10">
    <property type="entry name" value="Jelly Rolls"/>
    <property type="match status" value="1"/>
</dbReference>
<dbReference type="Pfam" id="PF07883">
    <property type="entry name" value="Cupin_2"/>
    <property type="match status" value="1"/>
</dbReference>
<proteinExistence type="predicted"/>
<dbReference type="RefSeq" id="WP_179586316.1">
    <property type="nucleotide sequence ID" value="NZ_JACBYR010000001.1"/>
</dbReference>
<dbReference type="InterPro" id="IPR013096">
    <property type="entry name" value="Cupin_2"/>
</dbReference>
<feature type="compositionally biased region" description="Low complexity" evidence="1">
    <location>
        <begin position="7"/>
        <end position="20"/>
    </location>
</feature>
<dbReference type="Proteomes" id="UP000542125">
    <property type="component" value="Unassembled WGS sequence"/>
</dbReference>
<dbReference type="AlphaFoldDB" id="A0A7Y9LNP5"/>
<evidence type="ECO:0000313" key="4">
    <source>
        <dbReference type="Proteomes" id="UP000542125"/>
    </source>
</evidence>
<dbReference type="PANTHER" id="PTHR36156:SF2">
    <property type="entry name" value="CUPIN TYPE-2 DOMAIN-CONTAINING PROTEIN"/>
    <property type="match status" value="1"/>
</dbReference>
<reference evidence="3 4" key="1">
    <citation type="submission" date="2020-07" db="EMBL/GenBank/DDBJ databases">
        <title>Genomic Encyclopedia of Type Strains, Phase IV (KMG-V): Genome sequencing to study the core and pangenomes of soil and plant-associated prokaryotes.</title>
        <authorList>
            <person name="Whitman W."/>
        </authorList>
    </citation>
    <scope>NUCLEOTIDE SEQUENCE [LARGE SCALE GENOMIC DNA]</scope>
    <source>
        <strain evidence="3 4">SAS40</strain>
    </source>
</reference>
<evidence type="ECO:0000259" key="2">
    <source>
        <dbReference type="Pfam" id="PF07883"/>
    </source>
</evidence>
<comment type="caution">
    <text evidence="3">The sequence shown here is derived from an EMBL/GenBank/DDBJ whole genome shotgun (WGS) entry which is preliminary data.</text>
</comment>
<accession>A0A7Y9LNP5</accession>
<dbReference type="InterPro" id="IPR011051">
    <property type="entry name" value="RmlC_Cupin_sf"/>
</dbReference>
<protein>
    <submittedName>
        <fullName evidence="3">Mannose-6-phosphate isomerase-like protein (Cupin superfamily)</fullName>
    </submittedName>
</protein>
<keyword evidence="4" id="KW-1185">Reference proteome</keyword>
<gene>
    <name evidence="3" type="ORF">FHW18_002267</name>
</gene>
<dbReference type="PANTHER" id="PTHR36156">
    <property type="entry name" value="SLR2101 PROTEIN"/>
    <property type="match status" value="1"/>
</dbReference>
<dbReference type="InterPro" id="IPR047142">
    <property type="entry name" value="OryJ/VirC-like"/>
</dbReference>
<dbReference type="CDD" id="cd02231">
    <property type="entry name" value="cupin_BLL6423-like"/>
    <property type="match status" value="1"/>
</dbReference>